<sequence length="78" mass="8073">MIPLSTQRLSDGLSGCVLPDAASMLATLRATTCYTEILRSTGGPPGRRHPAFDDLRSTVAAVLAPTTDARTADLTASA</sequence>
<keyword evidence="2" id="KW-1185">Reference proteome</keyword>
<gene>
    <name evidence="1" type="ORF">SGFS_007110</name>
</gene>
<dbReference type="EMBL" id="AP018448">
    <property type="protein sequence ID" value="BBC29417.1"/>
    <property type="molecule type" value="Genomic_DNA"/>
</dbReference>
<proteinExistence type="predicted"/>
<reference evidence="1 2" key="2">
    <citation type="journal article" date="2023" name="ChemBioChem">
        <title>Acyltransferase Domain Exchange between Two Independent Type I Polyketide Synthases in the Same Producer Strain of Macrolide Antibiotics.</title>
        <authorList>
            <person name="Kudo F."/>
            <person name="Kishikawa K."/>
            <person name="Tsuboi K."/>
            <person name="Kido T."/>
            <person name="Usui T."/>
            <person name="Hashimoto J."/>
            <person name="Shin-Ya K."/>
            <person name="Miyanaga A."/>
            <person name="Eguchi T."/>
        </authorList>
    </citation>
    <scope>NUCLEOTIDE SEQUENCE [LARGE SCALE GENOMIC DNA]</scope>
    <source>
        <strain evidence="1 2">A-8890</strain>
    </source>
</reference>
<protein>
    <submittedName>
        <fullName evidence="1">Uncharacterized protein</fullName>
    </submittedName>
</protein>
<evidence type="ECO:0000313" key="2">
    <source>
        <dbReference type="Proteomes" id="UP001321542"/>
    </source>
</evidence>
<name>A0ABM7F130_9ACTN</name>
<evidence type="ECO:0000313" key="1">
    <source>
        <dbReference type="EMBL" id="BBC29417.1"/>
    </source>
</evidence>
<dbReference type="Proteomes" id="UP001321542">
    <property type="component" value="Chromosome"/>
</dbReference>
<reference evidence="1 2" key="1">
    <citation type="journal article" date="2010" name="ChemBioChem">
        <title>Cloning and characterization of the biosynthetic gene cluster of 16-membered macrolide antibiotic FD-891: involvement of a dual functional cytochrome P450 monooxygenase catalyzing epoxidation and hydroxylation.</title>
        <authorList>
            <person name="Kudo F."/>
            <person name="Motegi A."/>
            <person name="Mizoue K."/>
            <person name="Eguchi T."/>
        </authorList>
    </citation>
    <scope>NUCLEOTIDE SEQUENCE [LARGE SCALE GENOMIC DNA]</scope>
    <source>
        <strain evidence="1 2">A-8890</strain>
    </source>
</reference>
<organism evidence="1 2">
    <name type="scientific">Streptomyces graminofaciens</name>
    <dbReference type="NCBI Taxonomy" id="68212"/>
    <lineage>
        <taxon>Bacteria</taxon>
        <taxon>Bacillati</taxon>
        <taxon>Actinomycetota</taxon>
        <taxon>Actinomycetes</taxon>
        <taxon>Kitasatosporales</taxon>
        <taxon>Streptomycetaceae</taxon>
        <taxon>Streptomyces</taxon>
    </lineage>
</organism>
<accession>A0ABM7F130</accession>